<dbReference type="InterPro" id="IPR036188">
    <property type="entry name" value="FAD/NAD-bd_sf"/>
</dbReference>
<organism evidence="2 3">
    <name type="scientific">Phaeosphaeria nodorum (strain SN15 / ATCC MYA-4574 / FGSC 10173)</name>
    <name type="common">Glume blotch fungus</name>
    <name type="synonym">Parastagonospora nodorum</name>
    <dbReference type="NCBI Taxonomy" id="321614"/>
    <lineage>
        <taxon>Eukaryota</taxon>
        <taxon>Fungi</taxon>
        <taxon>Dikarya</taxon>
        <taxon>Ascomycota</taxon>
        <taxon>Pezizomycotina</taxon>
        <taxon>Dothideomycetes</taxon>
        <taxon>Pleosporomycetidae</taxon>
        <taxon>Pleosporales</taxon>
        <taxon>Pleosporineae</taxon>
        <taxon>Phaeosphaeriaceae</taxon>
        <taxon>Parastagonospora</taxon>
    </lineage>
</organism>
<reference evidence="3" key="1">
    <citation type="journal article" date="2007" name="Plant Cell">
        <title>Dothideomycete-plant interactions illuminated by genome sequencing and EST analysis of the wheat pathogen Stagonospora nodorum.</title>
        <authorList>
            <person name="Hane J.K."/>
            <person name="Lowe R.G."/>
            <person name="Solomon P.S."/>
            <person name="Tan K.C."/>
            <person name="Schoch C.L."/>
            <person name="Spatafora J.W."/>
            <person name="Crous P.W."/>
            <person name="Kodira C."/>
            <person name="Birren B.W."/>
            <person name="Galagan J.E."/>
            <person name="Torriani S.F."/>
            <person name="McDonald B.A."/>
            <person name="Oliver R.P."/>
        </authorList>
    </citation>
    <scope>NUCLEOTIDE SEQUENCE [LARGE SCALE GENOMIC DNA]</scope>
    <source>
        <strain evidence="3">SN15 / ATCC MYA-4574 / FGSC 10173</strain>
    </source>
</reference>
<dbReference type="AlphaFoldDB" id="Q0TYX8"/>
<evidence type="ECO:0000313" key="2">
    <source>
        <dbReference type="EMBL" id="EAT77329.1"/>
    </source>
</evidence>
<dbReference type="Gene3D" id="3.50.50.60">
    <property type="entry name" value="FAD/NAD(P)-binding domain"/>
    <property type="match status" value="1"/>
</dbReference>
<evidence type="ECO:0000313" key="3">
    <source>
        <dbReference type="Proteomes" id="UP000001055"/>
    </source>
</evidence>
<dbReference type="EMBL" id="CH445361">
    <property type="protein sequence ID" value="EAT77329.1"/>
    <property type="molecule type" value="Genomic_DNA"/>
</dbReference>
<proteinExistence type="predicted"/>
<dbReference type="VEuPathDB" id="FungiDB:JI435_153960"/>
<gene>
    <name evidence="2" type="ORF">SNOG_15396</name>
</gene>
<dbReference type="GeneID" id="5982475"/>
<sequence length="127" mass="14842">MHPHTKGLNRHTNKHGYTVPDITYKDPNNRRLRVVTIGTGFSGVLLAYKLKNETENVEHVMLPSHSYTYNFALNVSPEFCRVIEAKWSEDDSRWDLKIEQSYADETKKIVYDHCMTMESHNGKAKEW</sequence>
<protein>
    <submittedName>
        <fullName evidence="2">Uncharacterized protein</fullName>
    </submittedName>
</protein>
<feature type="compositionally biased region" description="Basic residues" evidence="1">
    <location>
        <begin position="1"/>
        <end position="14"/>
    </location>
</feature>
<name>Q0TYX8_PHANO</name>
<dbReference type="RefSeq" id="XP_001805546.1">
    <property type="nucleotide sequence ID" value="XM_001805494.1"/>
</dbReference>
<dbReference type="KEGG" id="pno:SNOG_15396"/>
<evidence type="ECO:0000256" key="1">
    <source>
        <dbReference type="SAM" id="MobiDB-lite"/>
    </source>
</evidence>
<accession>Q0TYX8</accession>
<feature type="region of interest" description="Disordered" evidence="1">
    <location>
        <begin position="1"/>
        <end position="21"/>
    </location>
</feature>
<dbReference type="Proteomes" id="UP000001055">
    <property type="component" value="Unassembled WGS sequence"/>
</dbReference>
<dbReference type="InParanoid" id="Q0TYX8"/>